<comment type="caution">
    <text evidence="2">The sequence shown here is derived from an EMBL/GenBank/DDBJ whole genome shotgun (WGS) entry which is preliminary data.</text>
</comment>
<gene>
    <name evidence="2" type="ORF">Amon01_001000900</name>
</gene>
<proteinExistence type="predicted"/>
<organism evidence="2 3">
    <name type="scientific">Ambrosiozyma monospora</name>
    <name type="common">Yeast</name>
    <name type="synonym">Endomycopsis monosporus</name>
    <dbReference type="NCBI Taxonomy" id="43982"/>
    <lineage>
        <taxon>Eukaryota</taxon>
        <taxon>Fungi</taxon>
        <taxon>Dikarya</taxon>
        <taxon>Ascomycota</taxon>
        <taxon>Saccharomycotina</taxon>
        <taxon>Pichiomycetes</taxon>
        <taxon>Pichiales</taxon>
        <taxon>Pichiaceae</taxon>
        <taxon>Ambrosiozyma</taxon>
    </lineage>
</organism>
<evidence type="ECO:0000313" key="2">
    <source>
        <dbReference type="EMBL" id="GME81489.1"/>
    </source>
</evidence>
<evidence type="ECO:0000313" key="3">
    <source>
        <dbReference type="Proteomes" id="UP001165063"/>
    </source>
</evidence>
<protein>
    <submittedName>
        <fullName evidence="2">Unnamed protein product</fullName>
    </submittedName>
</protein>
<feature type="compositionally biased region" description="Basic and acidic residues" evidence="1">
    <location>
        <begin position="25"/>
        <end position="48"/>
    </location>
</feature>
<accession>A0A9W6WKY8</accession>
<keyword evidence="3" id="KW-1185">Reference proteome</keyword>
<evidence type="ECO:0000256" key="1">
    <source>
        <dbReference type="SAM" id="MobiDB-lite"/>
    </source>
</evidence>
<sequence length="117" mass="13294">MSPEPWEYEPALSGVRFKLPLGMDDESKSESKSKSKSESESDSKSKSDVKLVPTFLISYPIHNTLFGYATRHEIVQQSSLHPVYKVNLVESAKSNAFRVFQPGYECQLRFDVDFPCL</sequence>
<dbReference type="Proteomes" id="UP001165063">
    <property type="component" value="Unassembled WGS sequence"/>
</dbReference>
<name>A0A9W6WKY8_AMBMO</name>
<feature type="region of interest" description="Disordered" evidence="1">
    <location>
        <begin position="19"/>
        <end position="48"/>
    </location>
</feature>
<dbReference type="EMBL" id="BSXU01014834">
    <property type="protein sequence ID" value="GME81489.1"/>
    <property type="molecule type" value="Genomic_DNA"/>
</dbReference>
<reference evidence="2" key="1">
    <citation type="submission" date="2023-04" db="EMBL/GenBank/DDBJ databases">
        <title>Ambrosiozyma monospora NBRC 1965.</title>
        <authorList>
            <person name="Ichikawa N."/>
            <person name="Sato H."/>
            <person name="Tonouchi N."/>
        </authorList>
    </citation>
    <scope>NUCLEOTIDE SEQUENCE</scope>
    <source>
        <strain evidence="2">NBRC 1965</strain>
    </source>
</reference>
<dbReference type="AlphaFoldDB" id="A0A9W6WKY8"/>